<evidence type="ECO:0000313" key="2">
    <source>
        <dbReference type="Proteomes" id="UP001213000"/>
    </source>
</evidence>
<protein>
    <recommendedName>
        <fullName evidence="3">Arrestin-like N-terminal domain-containing protein</fullName>
    </recommendedName>
</protein>
<keyword evidence="2" id="KW-1185">Reference proteome</keyword>
<evidence type="ECO:0008006" key="3">
    <source>
        <dbReference type="Google" id="ProtNLM"/>
    </source>
</evidence>
<organism evidence="1 2">
    <name type="scientific">Leucocoprinus birnbaumii</name>
    <dbReference type="NCBI Taxonomy" id="56174"/>
    <lineage>
        <taxon>Eukaryota</taxon>
        <taxon>Fungi</taxon>
        <taxon>Dikarya</taxon>
        <taxon>Basidiomycota</taxon>
        <taxon>Agaricomycotina</taxon>
        <taxon>Agaricomycetes</taxon>
        <taxon>Agaricomycetidae</taxon>
        <taxon>Agaricales</taxon>
        <taxon>Agaricineae</taxon>
        <taxon>Agaricaceae</taxon>
        <taxon>Leucocoprinus</taxon>
    </lineage>
</organism>
<sequence length="438" mass="48484">MADPELPGYNDIVNVPATGSIPSNARVESYSPYKSEFKTGLPDDSGYYWLVLRVKSRSPSAKNVPFFLEGDTISGLVELDATKTSSVKEVSVELQAGTTAVGQEEERFLSLKETLWPAISETGSKSSTKLQGMNEWPFRFTLPREVEVHGPQNKKGFYQLPPSFSERASPAYLDYRISVRIKRGSFKVSQKLTTAFGYQPITVPGSPMRPALQLANAEGNPLPNPKQEPEGWKSQQKLKIEGTLFGAKKLSVARPLEYAIGSPLPLYLVIESEDEQAMEVLSSPTAIRVELTRAMTTGSEATAEKAERRSNNFFVVALSRAFFWVVDEPGCGPNRRVLHGEIDLEAKLKPTFVFPRLSIEYAVDFIGFETTGWVAEGQTSKAGPTLSEPVMIVSRQLSGVITRSNAPPEYKKPEVDYNKSLGYLENGNQRFLHHSGFM</sequence>
<proteinExistence type="predicted"/>
<dbReference type="InterPro" id="IPR014752">
    <property type="entry name" value="Arrestin-like_C"/>
</dbReference>
<dbReference type="Proteomes" id="UP001213000">
    <property type="component" value="Unassembled WGS sequence"/>
</dbReference>
<comment type="caution">
    <text evidence="1">The sequence shown here is derived from an EMBL/GenBank/DDBJ whole genome shotgun (WGS) entry which is preliminary data.</text>
</comment>
<name>A0AAD5W1M9_9AGAR</name>
<dbReference type="Gene3D" id="2.60.40.640">
    <property type="match status" value="1"/>
</dbReference>
<gene>
    <name evidence="1" type="ORF">NP233_g2737</name>
</gene>
<accession>A0AAD5W1M9</accession>
<dbReference type="EMBL" id="JANIEX010000121">
    <property type="protein sequence ID" value="KAJ3572953.1"/>
    <property type="molecule type" value="Genomic_DNA"/>
</dbReference>
<reference evidence="1" key="1">
    <citation type="submission" date="2022-07" db="EMBL/GenBank/DDBJ databases">
        <title>Genome Sequence of Leucocoprinus birnbaumii.</title>
        <authorList>
            <person name="Buettner E."/>
        </authorList>
    </citation>
    <scope>NUCLEOTIDE SEQUENCE</scope>
    <source>
        <strain evidence="1">VT141</strain>
    </source>
</reference>
<evidence type="ECO:0000313" key="1">
    <source>
        <dbReference type="EMBL" id="KAJ3572953.1"/>
    </source>
</evidence>
<dbReference type="AlphaFoldDB" id="A0AAD5W1M9"/>